<dbReference type="InterPro" id="IPR009793">
    <property type="entry name" value="DUF1361"/>
</dbReference>
<organism evidence="2 3">
    <name type="scientific">Aequorivita soesokkakensis</name>
    <dbReference type="NCBI Taxonomy" id="1385699"/>
    <lineage>
        <taxon>Bacteria</taxon>
        <taxon>Pseudomonadati</taxon>
        <taxon>Bacteroidota</taxon>
        <taxon>Flavobacteriia</taxon>
        <taxon>Flavobacteriales</taxon>
        <taxon>Flavobacteriaceae</taxon>
        <taxon>Aequorivita</taxon>
    </lineage>
</organism>
<dbReference type="STRING" id="1385699.A7A78_08005"/>
<dbReference type="OrthoDB" id="4540541at2"/>
<gene>
    <name evidence="2" type="ORF">A7A78_08005</name>
</gene>
<sequence>MKTLKTFLFDRFNIWFPLFSLTVFSIFLLSVRLKITHSFFYLFLVWNLFLAMIPFFISTYMKNQKQIKKLKLYFLLIVWLLFLPNAPYLLTDFIHLRLSPLEWIGFDSLMIAVFAVTGLAFYVVSIKEMKQLCIKHFNQKIVLKSLIILSFAVSFGMYLGRVLRWNSWDILHNPFILFTDVFEIITNPIDNLEAWTFTIFFGLFLKLVYWGFEKYLFDYMKD</sequence>
<evidence type="ECO:0000256" key="1">
    <source>
        <dbReference type="SAM" id="Phobius"/>
    </source>
</evidence>
<reference evidence="2 3" key="1">
    <citation type="submission" date="2016-05" db="EMBL/GenBank/DDBJ databases">
        <title>Genome sequencing of Vitellibacter soesokkakensis RSSK-12.</title>
        <authorList>
            <person name="Thevarajoo S."/>
            <person name="Selvaratnam C."/>
            <person name="Goh K.M."/>
            <person name="Chan K.-G."/>
            <person name="Chong C.S."/>
        </authorList>
    </citation>
    <scope>NUCLEOTIDE SEQUENCE [LARGE SCALE GENOMIC DNA]</scope>
    <source>
        <strain evidence="2 3">RSSK-12</strain>
    </source>
</reference>
<feature type="transmembrane region" description="Helical" evidence="1">
    <location>
        <begin position="145"/>
        <end position="163"/>
    </location>
</feature>
<name>A0A1A9L9X0_9FLAO</name>
<comment type="caution">
    <text evidence="2">The sequence shown here is derived from an EMBL/GenBank/DDBJ whole genome shotgun (WGS) entry which is preliminary data.</text>
</comment>
<dbReference type="Pfam" id="PF07099">
    <property type="entry name" value="DUF1361"/>
    <property type="match status" value="1"/>
</dbReference>
<feature type="transmembrane region" description="Helical" evidence="1">
    <location>
        <begin position="103"/>
        <end position="124"/>
    </location>
</feature>
<evidence type="ECO:0000313" key="3">
    <source>
        <dbReference type="Proteomes" id="UP000077552"/>
    </source>
</evidence>
<dbReference type="EMBL" id="LXIE01000050">
    <property type="protein sequence ID" value="OAD90149.1"/>
    <property type="molecule type" value="Genomic_DNA"/>
</dbReference>
<accession>A0A1A9L9X0</accession>
<feature type="transmembrane region" description="Helical" evidence="1">
    <location>
        <begin position="194"/>
        <end position="212"/>
    </location>
</feature>
<proteinExistence type="predicted"/>
<keyword evidence="3" id="KW-1185">Reference proteome</keyword>
<evidence type="ECO:0008006" key="4">
    <source>
        <dbReference type="Google" id="ProtNLM"/>
    </source>
</evidence>
<feature type="transmembrane region" description="Helical" evidence="1">
    <location>
        <begin position="72"/>
        <end position="91"/>
    </location>
</feature>
<dbReference type="RefSeq" id="WP_068763174.1">
    <property type="nucleotide sequence ID" value="NZ_LXIE01000050.1"/>
</dbReference>
<protein>
    <recommendedName>
        <fullName evidence="4">DUF1361 domain-containing protein</fullName>
    </recommendedName>
</protein>
<evidence type="ECO:0000313" key="2">
    <source>
        <dbReference type="EMBL" id="OAD90149.1"/>
    </source>
</evidence>
<dbReference type="Proteomes" id="UP000077552">
    <property type="component" value="Unassembled WGS sequence"/>
</dbReference>
<keyword evidence="1" id="KW-0812">Transmembrane</keyword>
<keyword evidence="1" id="KW-1133">Transmembrane helix</keyword>
<keyword evidence="1" id="KW-0472">Membrane</keyword>
<feature type="transmembrane region" description="Helical" evidence="1">
    <location>
        <begin position="12"/>
        <end position="33"/>
    </location>
</feature>
<dbReference type="AlphaFoldDB" id="A0A1A9L9X0"/>
<feature type="transmembrane region" description="Helical" evidence="1">
    <location>
        <begin position="39"/>
        <end position="60"/>
    </location>
</feature>